<dbReference type="Pfam" id="PF02518">
    <property type="entry name" value="HATPase_c"/>
    <property type="match status" value="1"/>
</dbReference>
<sequence length="366" mass="42575">MASVDSIKRKILKLNLLIIFVSVASIFILQIILNRLEFSKIGHYLYPDFWNDPHYIFKVSSVAINIAVPLLCIYFFTRHFYKKEILNNIKNLNTMIQSLKNKDLDHKIERTNIKEFNDIINEIEAIKKFLRNNIKMQLTVQNNFKRKLEIFEHDLKTPLAVLQGHAELLKKINVSNLSQEEKTNKINLESDILLKSIDRINNQINMHINNVKLLPKDSDRVSIKEVVEVINNNYKHNFMIKDKKFEILADASLLNKDYFISNQILYHVMDNLINNAVKYSENQIIIKLNLIGTHRLNFQVINDGKLFTKEDLAHAKEWGIKGEVSKGSGIGLYFASEVLQQFNSDIMLENIKEKASASFTIDIELE</sequence>
<dbReference type="SMART" id="SM00387">
    <property type="entry name" value="HATPase_c"/>
    <property type="match status" value="1"/>
</dbReference>
<keyword evidence="13" id="KW-0175">Coiled coil</keyword>
<dbReference type="Gene3D" id="1.10.287.130">
    <property type="match status" value="1"/>
</dbReference>
<evidence type="ECO:0000256" key="8">
    <source>
        <dbReference type="ARBA" id="ARBA00022777"/>
    </source>
</evidence>
<dbReference type="AlphaFoldDB" id="A0A3E0IS93"/>
<feature type="coiled-coil region" evidence="13">
    <location>
        <begin position="82"/>
        <end position="133"/>
    </location>
</feature>
<proteinExistence type="predicted"/>
<comment type="subcellular location">
    <subcellularLocation>
        <location evidence="2">Membrane</location>
        <topology evidence="2">Multi-pass membrane protein</topology>
    </subcellularLocation>
</comment>
<evidence type="ECO:0000256" key="6">
    <source>
        <dbReference type="ARBA" id="ARBA00022692"/>
    </source>
</evidence>
<evidence type="ECO:0000256" key="2">
    <source>
        <dbReference type="ARBA" id="ARBA00004141"/>
    </source>
</evidence>
<dbReference type="GO" id="GO:0000155">
    <property type="term" value="F:phosphorelay sensor kinase activity"/>
    <property type="evidence" value="ECO:0007669"/>
    <property type="project" value="InterPro"/>
</dbReference>
<evidence type="ECO:0000256" key="12">
    <source>
        <dbReference type="ARBA" id="ARBA00023136"/>
    </source>
</evidence>
<dbReference type="GO" id="GO:0005524">
    <property type="term" value="F:ATP binding"/>
    <property type="evidence" value="ECO:0007669"/>
    <property type="project" value="UniProtKB-KW"/>
</dbReference>
<evidence type="ECO:0000256" key="7">
    <source>
        <dbReference type="ARBA" id="ARBA00022741"/>
    </source>
</evidence>
<keyword evidence="6 14" id="KW-0812">Transmembrane</keyword>
<dbReference type="Pfam" id="PF00512">
    <property type="entry name" value="HisKA"/>
    <property type="match status" value="1"/>
</dbReference>
<evidence type="ECO:0000256" key="5">
    <source>
        <dbReference type="ARBA" id="ARBA00022679"/>
    </source>
</evidence>
<dbReference type="PROSITE" id="PS50109">
    <property type="entry name" value="HIS_KIN"/>
    <property type="match status" value="1"/>
</dbReference>
<feature type="transmembrane region" description="Helical" evidence="14">
    <location>
        <begin position="53"/>
        <end position="76"/>
    </location>
</feature>
<gene>
    <name evidence="16" type="ORF">DOS83_01795</name>
</gene>
<organism evidence="16 17">
    <name type="scientific">Staphylococcus felis</name>
    <dbReference type="NCBI Taxonomy" id="46127"/>
    <lineage>
        <taxon>Bacteria</taxon>
        <taxon>Bacillati</taxon>
        <taxon>Bacillota</taxon>
        <taxon>Bacilli</taxon>
        <taxon>Bacillales</taxon>
        <taxon>Staphylococcaceae</taxon>
        <taxon>Staphylococcus</taxon>
    </lineage>
</organism>
<keyword evidence="4" id="KW-0597">Phosphoprotein</keyword>
<evidence type="ECO:0000256" key="1">
    <source>
        <dbReference type="ARBA" id="ARBA00000085"/>
    </source>
</evidence>
<evidence type="ECO:0000259" key="15">
    <source>
        <dbReference type="PROSITE" id="PS50109"/>
    </source>
</evidence>
<keyword evidence="12 14" id="KW-0472">Membrane</keyword>
<dbReference type="InterPro" id="IPR005467">
    <property type="entry name" value="His_kinase_dom"/>
</dbReference>
<comment type="caution">
    <text evidence="16">The sequence shown here is derived from an EMBL/GenBank/DDBJ whole genome shotgun (WGS) entry which is preliminary data.</text>
</comment>
<keyword evidence="9" id="KW-0067">ATP-binding</keyword>
<dbReference type="CDD" id="cd00082">
    <property type="entry name" value="HisKA"/>
    <property type="match status" value="1"/>
</dbReference>
<dbReference type="RefSeq" id="WP_116093667.1">
    <property type="nucleotide sequence ID" value="NZ_QKXN01000080.1"/>
</dbReference>
<dbReference type="PANTHER" id="PTHR45528:SF8">
    <property type="entry name" value="HISTIDINE KINASE"/>
    <property type="match status" value="1"/>
</dbReference>
<keyword evidence="10 14" id="KW-1133">Transmembrane helix</keyword>
<keyword evidence="8 16" id="KW-0418">Kinase</keyword>
<dbReference type="InterPro" id="IPR050398">
    <property type="entry name" value="HssS/ArlS-like"/>
</dbReference>
<dbReference type="Proteomes" id="UP000256562">
    <property type="component" value="Unassembled WGS sequence"/>
</dbReference>
<name>A0A3E0IS93_9STAP</name>
<keyword evidence="5" id="KW-0808">Transferase</keyword>
<dbReference type="PRINTS" id="PR01780">
    <property type="entry name" value="LANTIREGPROT"/>
</dbReference>
<feature type="transmembrane region" description="Helical" evidence="14">
    <location>
        <begin position="12"/>
        <end position="33"/>
    </location>
</feature>
<dbReference type="InterPro" id="IPR008358">
    <property type="entry name" value="Sig_transdc_His_kin/Pase_MprB"/>
</dbReference>
<keyword evidence="11" id="KW-0902">Two-component regulatory system</keyword>
<evidence type="ECO:0000256" key="10">
    <source>
        <dbReference type="ARBA" id="ARBA00022989"/>
    </source>
</evidence>
<dbReference type="GO" id="GO:0005886">
    <property type="term" value="C:plasma membrane"/>
    <property type="evidence" value="ECO:0007669"/>
    <property type="project" value="TreeGrafter"/>
</dbReference>
<feature type="domain" description="Histidine kinase" evidence="15">
    <location>
        <begin position="150"/>
        <end position="366"/>
    </location>
</feature>
<evidence type="ECO:0000256" key="14">
    <source>
        <dbReference type="SAM" id="Phobius"/>
    </source>
</evidence>
<evidence type="ECO:0000256" key="13">
    <source>
        <dbReference type="SAM" id="Coils"/>
    </source>
</evidence>
<evidence type="ECO:0000256" key="11">
    <source>
        <dbReference type="ARBA" id="ARBA00023012"/>
    </source>
</evidence>
<dbReference type="InterPro" id="IPR036890">
    <property type="entry name" value="HATPase_C_sf"/>
</dbReference>
<evidence type="ECO:0000313" key="17">
    <source>
        <dbReference type="Proteomes" id="UP000256562"/>
    </source>
</evidence>
<reference evidence="16 17" key="1">
    <citation type="journal article" date="2018" name="Vet. Microbiol.">
        <title>Characterisation of Staphylococcus felis isolated from cats using whole genome sequencing.</title>
        <authorList>
            <person name="Worthing K."/>
            <person name="Pang S."/>
            <person name="Trott D.J."/>
            <person name="Abraham S."/>
            <person name="Coombs G.W."/>
            <person name="Jordan D."/>
            <person name="McIntyre L."/>
            <person name="Davies M.R."/>
            <person name="Norris J."/>
        </authorList>
    </citation>
    <scope>NUCLEOTIDE SEQUENCE [LARGE SCALE GENOMIC DNA]</scope>
    <source>
        <strain evidence="16 17">F9</strain>
    </source>
</reference>
<accession>A0A3E0IS93</accession>
<evidence type="ECO:0000256" key="9">
    <source>
        <dbReference type="ARBA" id="ARBA00022840"/>
    </source>
</evidence>
<dbReference type="Gene3D" id="3.30.565.10">
    <property type="entry name" value="Histidine kinase-like ATPase, C-terminal domain"/>
    <property type="match status" value="1"/>
</dbReference>
<protein>
    <recommendedName>
        <fullName evidence="3">histidine kinase</fullName>
        <ecNumber evidence="3">2.7.13.3</ecNumber>
    </recommendedName>
</protein>
<dbReference type="InterPro" id="IPR003661">
    <property type="entry name" value="HisK_dim/P_dom"/>
</dbReference>
<dbReference type="PANTHER" id="PTHR45528">
    <property type="entry name" value="SENSOR HISTIDINE KINASE CPXA"/>
    <property type="match status" value="1"/>
</dbReference>
<evidence type="ECO:0000256" key="3">
    <source>
        <dbReference type="ARBA" id="ARBA00012438"/>
    </source>
</evidence>
<dbReference type="SUPFAM" id="SSF55874">
    <property type="entry name" value="ATPase domain of HSP90 chaperone/DNA topoisomerase II/histidine kinase"/>
    <property type="match status" value="1"/>
</dbReference>
<dbReference type="InterPro" id="IPR036097">
    <property type="entry name" value="HisK_dim/P_sf"/>
</dbReference>
<dbReference type="EMBL" id="QKXQ01000079">
    <property type="protein sequence ID" value="REH99805.1"/>
    <property type="molecule type" value="Genomic_DNA"/>
</dbReference>
<evidence type="ECO:0000256" key="4">
    <source>
        <dbReference type="ARBA" id="ARBA00022553"/>
    </source>
</evidence>
<evidence type="ECO:0000313" key="16">
    <source>
        <dbReference type="EMBL" id="REH99805.1"/>
    </source>
</evidence>
<dbReference type="OrthoDB" id="84942at2"/>
<dbReference type="InterPro" id="IPR003594">
    <property type="entry name" value="HATPase_dom"/>
</dbReference>
<dbReference type="EC" id="2.7.13.3" evidence="3"/>
<keyword evidence="7" id="KW-0547">Nucleotide-binding</keyword>
<dbReference type="SUPFAM" id="SSF47384">
    <property type="entry name" value="Homodimeric domain of signal transducing histidine kinase"/>
    <property type="match status" value="1"/>
</dbReference>
<comment type="catalytic activity">
    <reaction evidence="1">
        <text>ATP + protein L-histidine = ADP + protein N-phospho-L-histidine.</text>
        <dbReference type="EC" id="2.7.13.3"/>
    </reaction>
</comment>